<evidence type="ECO:0000313" key="4">
    <source>
        <dbReference type="EMBL" id="BBU44900.1"/>
    </source>
</evidence>
<dbReference type="PANTHER" id="PTHR42943:SF2">
    <property type="entry name" value="GLUTATHIONE S-TRANSFERASE KAPPA 1"/>
    <property type="match status" value="1"/>
</dbReference>
<evidence type="ECO:0000313" key="5">
    <source>
        <dbReference type="Proteomes" id="UP000464661"/>
    </source>
</evidence>
<dbReference type="GO" id="GO:0018845">
    <property type="term" value="F:2-hydroxychromene-2-carboxylate isomerase activity"/>
    <property type="evidence" value="ECO:0007669"/>
    <property type="project" value="UniProtKB-UniRule"/>
</dbReference>
<dbReference type="GO" id="GO:1901170">
    <property type="term" value="P:naphthalene catabolic process"/>
    <property type="evidence" value="ECO:0007669"/>
    <property type="project" value="InterPro"/>
</dbReference>
<dbReference type="SUPFAM" id="SSF52833">
    <property type="entry name" value="Thioredoxin-like"/>
    <property type="match status" value="1"/>
</dbReference>
<comment type="catalytic activity">
    <reaction evidence="1">
        <text>2-hydroxychromene-2-carboxylate = (3E)-4-(2-hydroxyphenyl)-2-oxobut-3-enoate</text>
        <dbReference type="Rhea" id="RHEA:27401"/>
        <dbReference type="ChEBI" id="CHEBI:59350"/>
        <dbReference type="ChEBI" id="CHEBI:59353"/>
        <dbReference type="EC" id="5.99.1.4"/>
    </reaction>
</comment>
<evidence type="ECO:0000256" key="1">
    <source>
        <dbReference type="PIRNR" id="PIRNR006386"/>
    </source>
</evidence>
<accession>A0A7U6M2U9</accession>
<feature type="domain" description="DSBA-like thioredoxin" evidence="3">
    <location>
        <begin position="4"/>
        <end position="195"/>
    </location>
</feature>
<dbReference type="InterPro" id="IPR044087">
    <property type="entry name" value="NahD-like"/>
</dbReference>
<dbReference type="EMBL" id="AP022324">
    <property type="protein sequence ID" value="BBU44900.1"/>
    <property type="molecule type" value="Genomic_DNA"/>
</dbReference>
<dbReference type="Proteomes" id="UP000464661">
    <property type="component" value="Chromosome"/>
</dbReference>
<sequence length="204" mass="21824">MHNTLDFYFDLGSPASYLAWTQLPGLCARQGATLRYRPILLGGVFQATGNASPAMIPAKGRYMFTDLARFAARYGVPFGMPPGFPVNTLSLMRGVIGTQLHSPERFESLLSALFNGLWGQRRNLGDSAVLDEALTAAGFDPQAFHALTADGEVKAALKQATEAAVARGVFGAPTCFVGEAMFFGQDRLDFVEEALSQGASSFSS</sequence>
<dbReference type="PIRSF" id="PIRSF006386">
    <property type="entry name" value="HCCAis_GSTk"/>
    <property type="match status" value="1"/>
</dbReference>
<dbReference type="InterPro" id="IPR036249">
    <property type="entry name" value="Thioredoxin-like_sf"/>
</dbReference>
<dbReference type="PANTHER" id="PTHR42943">
    <property type="entry name" value="GLUTATHIONE S-TRANSFERASE KAPPA"/>
    <property type="match status" value="1"/>
</dbReference>
<dbReference type="Pfam" id="PF01323">
    <property type="entry name" value="DSBA"/>
    <property type="match status" value="1"/>
</dbReference>
<dbReference type="Gene3D" id="3.40.30.10">
    <property type="entry name" value="Glutaredoxin"/>
    <property type="match status" value="1"/>
</dbReference>
<protein>
    <recommendedName>
        <fullName evidence="1">2-hydroxychromene-2-carboxylate isomerase</fullName>
        <ecNumber evidence="1">5.99.1.4</ecNumber>
    </recommendedName>
</protein>
<dbReference type="RefSeq" id="WP_019099060.1">
    <property type="nucleotide sequence ID" value="NZ_AP022324.1"/>
</dbReference>
<dbReference type="GO" id="GO:0004364">
    <property type="term" value="F:glutathione transferase activity"/>
    <property type="evidence" value="ECO:0007669"/>
    <property type="project" value="TreeGrafter"/>
</dbReference>
<evidence type="ECO:0000256" key="2">
    <source>
        <dbReference type="PIRSR" id="PIRSR006386-1"/>
    </source>
</evidence>
<dbReference type="GO" id="GO:0004602">
    <property type="term" value="F:glutathione peroxidase activity"/>
    <property type="evidence" value="ECO:0007669"/>
    <property type="project" value="TreeGrafter"/>
</dbReference>
<name>A0A7U6M2U9_PSEPU</name>
<reference evidence="4 5" key="1">
    <citation type="submission" date="2020-01" db="EMBL/GenBank/DDBJ databases">
        <title>Complete Genome Sequence of Pseudomonas putida Strain TS312, Harboring the HdtS type N-acyl-homoserine Lactone Synthase, Isolated from a Paper Mill.</title>
        <authorList>
            <person name="Hosoe A."/>
            <person name="Suenaga T."/>
            <person name="Sugi T."/>
            <person name="Izumi T."/>
            <person name="Nagai N."/>
            <person name="Terada A."/>
        </authorList>
    </citation>
    <scope>NUCLEOTIDE SEQUENCE [LARGE SCALE GENOMIC DNA]</scope>
    <source>
        <strain evidence="4 5">TS312</strain>
    </source>
</reference>
<dbReference type="AlphaFoldDB" id="A0A7U6M2U9"/>
<feature type="active site" description="Nucleophile" evidence="2">
    <location>
        <position position="13"/>
    </location>
</feature>
<dbReference type="CDD" id="cd03022">
    <property type="entry name" value="DsbA_HCCA_Iso"/>
    <property type="match status" value="1"/>
</dbReference>
<dbReference type="InterPro" id="IPR014440">
    <property type="entry name" value="HCCAis_GSTk"/>
</dbReference>
<proteinExistence type="inferred from homology"/>
<dbReference type="InterPro" id="IPR001853">
    <property type="entry name" value="DSBA-like_thioredoxin_dom"/>
</dbReference>
<dbReference type="GO" id="GO:0006749">
    <property type="term" value="P:glutathione metabolic process"/>
    <property type="evidence" value="ECO:0007669"/>
    <property type="project" value="TreeGrafter"/>
</dbReference>
<dbReference type="EC" id="5.99.1.4" evidence="1"/>
<keyword evidence="1 4" id="KW-0413">Isomerase</keyword>
<dbReference type="InterPro" id="IPR051924">
    <property type="entry name" value="GST_Kappa/NadH"/>
</dbReference>
<evidence type="ECO:0000259" key="3">
    <source>
        <dbReference type="Pfam" id="PF01323"/>
    </source>
</evidence>
<comment type="similarity">
    <text evidence="1">Belongs to the GST superfamily. NadH family.</text>
</comment>
<gene>
    <name evidence="4" type="ORF">PPTS312_28150</name>
</gene>
<organism evidence="4 5">
    <name type="scientific">Pseudomonas putida</name>
    <name type="common">Arthrobacter siderocapsulatus</name>
    <dbReference type="NCBI Taxonomy" id="303"/>
    <lineage>
        <taxon>Bacteria</taxon>
        <taxon>Pseudomonadati</taxon>
        <taxon>Pseudomonadota</taxon>
        <taxon>Gammaproteobacteria</taxon>
        <taxon>Pseudomonadales</taxon>
        <taxon>Pseudomonadaceae</taxon>
        <taxon>Pseudomonas</taxon>
    </lineage>
</organism>